<dbReference type="Proteomes" id="UP000287651">
    <property type="component" value="Unassembled WGS sequence"/>
</dbReference>
<evidence type="ECO:0000256" key="1">
    <source>
        <dbReference type="SAM" id="MobiDB-lite"/>
    </source>
</evidence>
<reference evidence="2 3" key="1">
    <citation type="journal article" date="2014" name="Agronomy (Basel)">
        <title>A Draft Genome Sequence for Ensete ventricosum, the Drought-Tolerant Tree Against Hunger.</title>
        <authorList>
            <person name="Harrison J."/>
            <person name="Moore K.A."/>
            <person name="Paszkiewicz K."/>
            <person name="Jones T."/>
            <person name="Grant M."/>
            <person name="Ambacheew D."/>
            <person name="Muzemil S."/>
            <person name="Studholme D.J."/>
        </authorList>
    </citation>
    <scope>NUCLEOTIDE SEQUENCE [LARGE SCALE GENOMIC DNA]</scope>
</reference>
<dbReference type="AlphaFoldDB" id="A0A426YAW9"/>
<protein>
    <submittedName>
        <fullName evidence="2">Uncharacterized protein</fullName>
    </submittedName>
</protein>
<name>A0A426YAW9_ENSVE</name>
<accession>A0A426YAW9</accession>
<sequence length="99" mass="11269">IADVDGEPDLVLHLYLHHHRLVYSHRLFDDVDRLLSAVSEFEPHTLQLEELGPTWTGVRLRLGQRVVTSHKATNGGGREWRRASYRQRRGESSSPATTG</sequence>
<gene>
    <name evidence="2" type="ORF">B296_00038968</name>
</gene>
<comment type="caution">
    <text evidence="2">The sequence shown here is derived from an EMBL/GenBank/DDBJ whole genome shotgun (WGS) entry which is preliminary data.</text>
</comment>
<feature type="region of interest" description="Disordered" evidence="1">
    <location>
        <begin position="70"/>
        <end position="99"/>
    </location>
</feature>
<organism evidence="2 3">
    <name type="scientific">Ensete ventricosum</name>
    <name type="common">Abyssinian banana</name>
    <name type="synonym">Musa ensete</name>
    <dbReference type="NCBI Taxonomy" id="4639"/>
    <lineage>
        <taxon>Eukaryota</taxon>
        <taxon>Viridiplantae</taxon>
        <taxon>Streptophyta</taxon>
        <taxon>Embryophyta</taxon>
        <taxon>Tracheophyta</taxon>
        <taxon>Spermatophyta</taxon>
        <taxon>Magnoliopsida</taxon>
        <taxon>Liliopsida</taxon>
        <taxon>Zingiberales</taxon>
        <taxon>Musaceae</taxon>
        <taxon>Ensete</taxon>
    </lineage>
</organism>
<evidence type="ECO:0000313" key="2">
    <source>
        <dbReference type="EMBL" id="RRT48875.1"/>
    </source>
</evidence>
<proteinExistence type="predicted"/>
<dbReference type="EMBL" id="AMZH03013677">
    <property type="protein sequence ID" value="RRT48875.1"/>
    <property type="molecule type" value="Genomic_DNA"/>
</dbReference>
<evidence type="ECO:0000313" key="3">
    <source>
        <dbReference type="Proteomes" id="UP000287651"/>
    </source>
</evidence>
<feature type="non-terminal residue" evidence="2">
    <location>
        <position position="1"/>
    </location>
</feature>